<comment type="cofactor">
    <cofactor evidence="1">
        <name>Fe(2+)</name>
        <dbReference type="ChEBI" id="CHEBI:29033"/>
    </cofactor>
</comment>
<organism evidence="2 3">
    <name type="scientific">Parendozoicomonas haliclonae</name>
    <dbReference type="NCBI Taxonomy" id="1960125"/>
    <lineage>
        <taxon>Bacteria</taxon>
        <taxon>Pseudomonadati</taxon>
        <taxon>Pseudomonadota</taxon>
        <taxon>Gammaproteobacteria</taxon>
        <taxon>Oceanospirillales</taxon>
        <taxon>Endozoicomonadaceae</taxon>
        <taxon>Parendozoicomonas</taxon>
    </lineage>
</organism>
<reference evidence="2 3" key="1">
    <citation type="submission" date="2017-03" db="EMBL/GenBank/DDBJ databases">
        <authorList>
            <person name="Afonso C.L."/>
            <person name="Miller P.J."/>
            <person name="Scott M.A."/>
            <person name="Spackman E."/>
            <person name="Goraichik I."/>
            <person name="Dimitrov K.M."/>
            <person name="Suarez D.L."/>
            <person name="Swayne D.E."/>
        </authorList>
    </citation>
    <scope>NUCLEOTIDE SEQUENCE [LARGE SCALE GENOMIC DNA]</scope>
    <source>
        <strain evidence="2">SB41UT1</strain>
    </source>
</reference>
<sequence>MSESLGGQTVATGLHDALVQQYRERGYLCPLPVFSLEEAAELRGLLEQAESSSGGRLSKIELNKTYLIQEWADRIVHHPAVLDAVESLIGPDILCYMTNLFIKEPGTGNFVSMHQDAAYWGVDADDVVTAWVALSVSDEQSGCMKVIPGTHTRDFRQENTYDKDNLLTRGQTIAEALDDSQSVFMALQPGEMSLHHFRIVHGSEPNRAEDRRIGLAIRYVSAKGKKIGQPESALLVRGQSYGHFIEEKRWTTLSSTERKLQHNQALSRQIRNLFEPDEDTALGERLRLRVMKTVFMFYGSLRGFGIRLGLVR</sequence>
<dbReference type="Gene3D" id="2.60.120.620">
    <property type="entry name" value="q2cbj1_9rhob like domain"/>
    <property type="match status" value="1"/>
</dbReference>
<dbReference type="RefSeq" id="WP_087112503.1">
    <property type="nucleotide sequence ID" value="NZ_CBCSCN010000005.1"/>
</dbReference>
<gene>
    <name evidence="2" type="primary">ptlH</name>
    <name evidence="2" type="ORF">EHSB41UT_03852</name>
</gene>
<dbReference type="InterPro" id="IPR008775">
    <property type="entry name" value="Phytyl_CoA_dOase-like"/>
</dbReference>
<protein>
    <submittedName>
        <fullName evidence="2">1-deoxypentalenic acid 11-beta-hydroxylase</fullName>
        <ecNumber evidence="2">1.14.11.35</ecNumber>
    </submittedName>
</protein>
<dbReference type="EMBL" id="FWPT01000010">
    <property type="protein sequence ID" value="SMA50061.1"/>
    <property type="molecule type" value="Genomic_DNA"/>
</dbReference>
<evidence type="ECO:0000256" key="1">
    <source>
        <dbReference type="ARBA" id="ARBA00001954"/>
    </source>
</evidence>
<dbReference type="PANTHER" id="PTHR20883">
    <property type="entry name" value="PHYTANOYL-COA DIOXYGENASE DOMAIN CONTAINING 1"/>
    <property type="match status" value="1"/>
</dbReference>
<dbReference type="SUPFAM" id="SSF51197">
    <property type="entry name" value="Clavaminate synthase-like"/>
    <property type="match status" value="1"/>
</dbReference>
<name>A0A1X7AP16_9GAMM</name>
<proteinExistence type="predicted"/>
<evidence type="ECO:0000313" key="2">
    <source>
        <dbReference type="EMBL" id="SMA50061.1"/>
    </source>
</evidence>
<dbReference type="Proteomes" id="UP000196573">
    <property type="component" value="Unassembled WGS sequence"/>
</dbReference>
<dbReference type="OrthoDB" id="9791262at2"/>
<accession>A0A1X7AP16</accession>
<dbReference type="Pfam" id="PF05721">
    <property type="entry name" value="PhyH"/>
    <property type="match status" value="1"/>
</dbReference>
<dbReference type="GO" id="GO:0016706">
    <property type="term" value="F:2-oxoglutarate-dependent dioxygenase activity"/>
    <property type="evidence" value="ECO:0007669"/>
    <property type="project" value="UniProtKB-ARBA"/>
</dbReference>
<evidence type="ECO:0000313" key="3">
    <source>
        <dbReference type="Proteomes" id="UP000196573"/>
    </source>
</evidence>
<dbReference type="EC" id="1.14.11.35" evidence="2"/>
<keyword evidence="2" id="KW-0560">Oxidoreductase</keyword>
<dbReference type="PANTHER" id="PTHR20883:SF48">
    <property type="entry name" value="ECTOINE DIOXYGENASE"/>
    <property type="match status" value="1"/>
</dbReference>
<keyword evidence="3" id="KW-1185">Reference proteome</keyword>
<dbReference type="GO" id="GO:0005506">
    <property type="term" value="F:iron ion binding"/>
    <property type="evidence" value="ECO:0007669"/>
    <property type="project" value="UniProtKB-ARBA"/>
</dbReference>
<dbReference type="AlphaFoldDB" id="A0A1X7AP16"/>